<feature type="transmembrane region" description="Helical" evidence="6">
    <location>
        <begin position="381"/>
        <end position="405"/>
    </location>
</feature>
<evidence type="ECO:0000256" key="6">
    <source>
        <dbReference type="SAM" id="Phobius"/>
    </source>
</evidence>
<keyword evidence="5 6" id="KW-0472">Membrane</keyword>
<proteinExistence type="predicted"/>
<sequence length="547" mass="59734">MVLTNSQFALLSLALVGIVDSVSYMVVTPSLIFYIEQAHGSNKQYGIILSAFSFASFCAKPVLGIWVDSAGNKFRLPYLTSIVLASLGGFLYFYASAFADNTSTAIGMILAGRILGGFGAANNALGFAYVASVIPSKDQTKMNNLLSMMRIVGMAAGPGFNLLLKDINTTVTIGGRTIVVDSLNSVGLFLVASNIMGFLFIFFLLKEPGKKLHKKHSSMNAAGEVVEEDYTEEETSQWAFIKGICTVEILLPLFTIFVFNSNFQLIETGFAPAAYHALGWGPVQTSAVLGSTSIVIFVNMVIVGILSDRGVRDEIMVMIGSSSWIFGGTMLYFMWVANTEAWKFVLPVVVSICGFPFIAASNRSLFTRRVDAHPALEVRHAFMQALLSMFASVAGFLTPSFVATFVLRESEEVENSQFHRELNPLALYIVIGPILTVLGVIYVSVFKPLEIEVFEDEYNVTGTEEEAGERTSLVPKGRASVAGRSSSKVLTQKVDQFTEANRRMSVQVMGIPQFDHANEDKRRSSVFAQLTISQPEEGVEVAYNPYD</sequence>
<keyword evidence="10" id="KW-1185">Reference proteome</keyword>
<feature type="domain" description="Major facilitator superfamily (MFS) profile" evidence="8">
    <location>
        <begin position="9"/>
        <end position="451"/>
    </location>
</feature>
<dbReference type="Pfam" id="PF07690">
    <property type="entry name" value="MFS_1"/>
    <property type="match status" value="1"/>
</dbReference>
<evidence type="ECO:0000259" key="8">
    <source>
        <dbReference type="PROSITE" id="PS50850"/>
    </source>
</evidence>
<evidence type="ECO:0000256" key="3">
    <source>
        <dbReference type="ARBA" id="ARBA00022692"/>
    </source>
</evidence>
<reference evidence="9" key="1">
    <citation type="submission" date="2020-06" db="EMBL/GenBank/DDBJ databases">
        <authorList>
            <consortium name="Plant Systems Biology data submission"/>
        </authorList>
    </citation>
    <scope>NUCLEOTIDE SEQUENCE</scope>
    <source>
        <strain evidence="9">D6</strain>
    </source>
</reference>
<evidence type="ECO:0000313" key="9">
    <source>
        <dbReference type="EMBL" id="CAB9508937.1"/>
    </source>
</evidence>
<dbReference type="GO" id="GO:0012505">
    <property type="term" value="C:endomembrane system"/>
    <property type="evidence" value="ECO:0007669"/>
    <property type="project" value="UniProtKB-SubCell"/>
</dbReference>
<keyword evidence="4 6" id="KW-1133">Transmembrane helix</keyword>
<feature type="transmembrane region" description="Helical" evidence="6">
    <location>
        <begin position="279"/>
        <end position="303"/>
    </location>
</feature>
<keyword evidence="2" id="KW-0813">Transport</keyword>
<feature type="signal peptide" evidence="7">
    <location>
        <begin position="1"/>
        <end position="21"/>
    </location>
</feature>
<dbReference type="InterPro" id="IPR011701">
    <property type="entry name" value="MFS"/>
</dbReference>
<dbReference type="PANTHER" id="PTHR23510:SF3">
    <property type="entry name" value="MAJOR FACILITATOR SUPERFAMILY DOMAIN-CONTAINING PROTEIN 8"/>
    <property type="match status" value="1"/>
</dbReference>
<gene>
    <name evidence="9" type="ORF">SEMRO_367_G127840.1</name>
</gene>
<feature type="transmembrane region" description="Helical" evidence="6">
    <location>
        <begin position="145"/>
        <end position="164"/>
    </location>
</feature>
<feature type="transmembrane region" description="Helical" evidence="6">
    <location>
        <begin position="425"/>
        <end position="445"/>
    </location>
</feature>
<keyword evidence="3 6" id="KW-0812">Transmembrane</keyword>
<dbReference type="PROSITE" id="PS50850">
    <property type="entry name" value="MFS"/>
    <property type="match status" value="1"/>
</dbReference>
<dbReference type="GO" id="GO:0022857">
    <property type="term" value="F:transmembrane transporter activity"/>
    <property type="evidence" value="ECO:0007669"/>
    <property type="project" value="InterPro"/>
</dbReference>
<comment type="caution">
    <text evidence="9">The sequence shown here is derived from an EMBL/GenBank/DDBJ whole genome shotgun (WGS) entry which is preliminary data.</text>
</comment>
<dbReference type="AlphaFoldDB" id="A0A9N8DTW2"/>
<name>A0A9N8DTW2_9STRA</name>
<dbReference type="InterPro" id="IPR051068">
    <property type="entry name" value="MFS_Domain-Containing_Protein"/>
</dbReference>
<protein>
    <submittedName>
        <fullName evidence="9">Major Facilitator Superfamily</fullName>
    </submittedName>
</protein>
<dbReference type="InterPro" id="IPR020846">
    <property type="entry name" value="MFS_dom"/>
</dbReference>
<feature type="transmembrane region" description="Helical" evidence="6">
    <location>
        <begin position="105"/>
        <end position="133"/>
    </location>
</feature>
<feature type="transmembrane region" description="Helical" evidence="6">
    <location>
        <begin position="315"/>
        <end position="335"/>
    </location>
</feature>
<feature type="transmembrane region" description="Helical" evidence="6">
    <location>
        <begin position="341"/>
        <end position="360"/>
    </location>
</feature>
<feature type="transmembrane region" description="Helical" evidence="6">
    <location>
        <begin position="239"/>
        <end position="259"/>
    </location>
</feature>
<evidence type="ECO:0000313" key="10">
    <source>
        <dbReference type="Proteomes" id="UP001153069"/>
    </source>
</evidence>
<feature type="transmembrane region" description="Helical" evidence="6">
    <location>
        <begin position="184"/>
        <end position="205"/>
    </location>
</feature>
<feature type="transmembrane region" description="Helical" evidence="6">
    <location>
        <begin position="45"/>
        <end position="66"/>
    </location>
</feature>
<dbReference type="InterPro" id="IPR036259">
    <property type="entry name" value="MFS_trans_sf"/>
</dbReference>
<feature type="transmembrane region" description="Helical" evidence="6">
    <location>
        <begin position="78"/>
        <end position="99"/>
    </location>
</feature>
<dbReference type="Gene3D" id="1.20.1250.20">
    <property type="entry name" value="MFS general substrate transporter like domains"/>
    <property type="match status" value="1"/>
</dbReference>
<dbReference type="OrthoDB" id="370281at2759"/>
<dbReference type="SUPFAM" id="SSF103473">
    <property type="entry name" value="MFS general substrate transporter"/>
    <property type="match status" value="1"/>
</dbReference>
<dbReference type="EMBL" id="CAICTM010000366">
    <property type="protein sequence ID" value="CAB9508937.1"/>
    <property type="molecule type" value="Genomic_DNA"/>
</dbReference>
<evidence type="ECO:0000256" key="2">
    <source>
        <dbReference type="ARBA" id="ARBA00022448"/>
    </source>
</evidence>
<comment type="subcellular location">
    <subcellularLocation>
        <location evidence="1">Endomembrane system</location>
        <topology evidence="1">Multi-pass membrane protein</topology>
    </subcellularLocation>
</comment>
<dbReference type="Proteomes" id="UP001153069">
    <property type="component" value="Unassembled WGS sequence"/>
</dbReference>
<evidence type="ECO:0000256" key="1">
    <source>
        <dbReference type="ARBA" id="ARBA00004127"/>
    </source>
</evidence>
<dbReference type="PANTHER" id="PTHR23510">
    <property type="entry name" value="INNER MEMBRANE TRANSPORT PROTEIN YAJR"/>
    <property type="match status" value="1"/>
</dbReference>
<keyword evidence="7" id="KW-0732">Signal</keyword>
<organism evidence="9 10">
    <name type="scientific">Seminavis robusta</name>
    <dbReference type="NCBI Taxonomy" id="568900"/>
    <lineage>
        <taxon>Eukaryota</taxon>
        <taxon>Sar</taxon>
        <taxon>Stramenopiles</taxon>
        <taxon>Ochrophyta</taxon>
        <taxon>Bacillariophyta</taxon>
        <taxon>Bacillariophyceae</taxon>
        <taxon>Bacillariophycidae</taxon>
        <taxon>Naviculales</taxon>
        <taxon>Naviculaceae</taxon>
        <taxon>Seminavis</taxon>
    </lineage>
</organism>
<evidence type="ECO:0000256" key="4">
    <source>
        <dbReference type="ARBA" id="ARBA00022989"/>
    </source>
</evidence>
<accession>A0A9N8DTW2</accession>
<evidence type="ECO:0000256" key="7">
    <source>
        <dbReference type="SAM" id="SignalP"/>
    </source>
</evidence>
<feature type="chain" id="PRO_5040399552" evidence="7">
    <location>
        <begin position="22"/>
        <end position="547"/>
    </location>
</feature>
<evidence type="ECO:0000256" key="5">
    <source>
        <dbReference type="ARBA" id="ARBA00023136"/>
    </source>
</evidence>